<dbReference type="InterPro" id="IPR037066">
    <property type="entry name" value="Plug_dom_sf"/>
</dbReference>
<dbReference type="SUPFAM" id="SSF56935">
    <property type="entry name" value="Porins"/>
    <property type="match status" value="1"/>
</dbReference>
<dbReference type="PROSITE" id="PS52016">
    <property type="entry name" value="TONB_DEPENDENT_REC_3"/>
    <property type="match status" value="1"/>
</dbReference>
<evidence type="ECO:0000259" key="1">
    <source>
        <dbReference type="Pfam" id="PF07715"/>
    </source>
</evidence>
<dbReference type="Pfam" id="PF07715">
    <property type="entry name" value="Plug"/>
    <property type="match status" value="1"/>
</dbReference>
<dbReference type="InterPro" id="IPR012910">
    <property type="entry name" value="Plug_dom"/>
</dbReference>
<organism evidence="2">
    <name type="scientific">hydrothermal vent metagenome</name>
    <dbReference type="NCBI Taxonomy" id="652676"/>
    <lineage>
        <taxon>unclassified sequences</taxon>
        <taxon>metagenomes</taxon>
        <taxon>ecological metagenomes</taxon>
    </lineage>
</organism>
<dbReference type="AlphaFoldDB" id="A0A3B1CNG0"/>
<proteinExistence type="predicted"/>
<feature type="domain" description="TonB-dependent receptor plug" evidence="1">
    <location>
        <begin position="133"/>
        <end position="210"/>
    </location>
</feature>
<dbReference type="EMBL" id="UOGD01000401">
    <property type="protein sequence ID" value="VAX28021.1"/>
    <property type="molecule type" value="Genomic_DNA"/>
</dbReference>
<name>A0A3B1CNG0_9ZZZZ</name>
<dbReference type="InterPro" id="IPR013784">
    <property type="entry name" value="Carb-bd-like_fold"/>
</dbReference>
<dbReference type="GO" id="GO:0030246">
    <property type="term" value="F:carbohydrate binding"/>
    <property type="evidence" value="ECO:0007669"/>
    <property type="project" value="InterPro"/>
</dbReference>
<feature type="non-terminal residue" evidence="2">
    <location>
        <position position="215"/>
    </location>
</feature>
<dbReference type="InterPro" id="IPR039426">
    <property type="entry name" value="TonB-dep_rcpt-like"/>
</dbReference>
<evidence type="ECO:0000313" key="2">
    <source>
        <dbReference type="EMBL" id="VAX28021.1"/>
    </source>
</evidence>
<dbReference type="Gene3D" id="2.60.40.1120">
    <property type="entry name" value="Carboxypeptidase-like, regulatory domain"/>
    <property type="match status" value="1"/>
</dbReference>
<reference evidence="2" key="1">
    <citation type="submission" date="2018-06" db="EMBL/GenBank/DDBJ databases">
        <authorList>
            <person name="Zhirakovskaya E."/>
        </authorList>
    </citation>
    <scope>NUCLEOTIDE SEQUENCE</scope>
</reference>
<sequence>MIFFTNRPFKKLLLFLMVTFLVAIPTSLMAGTTGKISGKIIDAKTGDPLVGVNILILDTQLGAATDQDGFFYILNVRPGNYSVRASMIGYTTVVQQDVRVSADQTTSLNFRLSNESIKAEEVVITAKRPLVEKDVGSSQATFTSDEATALPVSDIMDAVSLEPGVTVAQNRMEVQIRGGGSDQISFQVDGLERTDKLNNKTYTPTNSATVQEIQI</sequence>
<dbReference type="Gene3D" id="2.170.130.10">
    <property type="entry name" value="TonB-dependent receptor, plug domain"/>
    <property type="match status" value="1"/>
</dbReference>
<gene>
    <name evidence="2" type="ORF">MNBD_IGNAVI01-1230</name>
</gene>
<dbReference type="SUPFAM" id="SSF49452">
    <property type="entry name" value="Starch-binding domain-like"/>
    <property type="match status" value="1"/>
</dbReference>
<dbReference type="Pfam" id="PF13715">
    <property type="entry name" value="CarbopepD_reg_2"/>
    <property type="match status" value="1"/>
</dbReference>
<accession>A0A3B1CNG0</accession>
<protein>
    <recommendedName>
        <fullName evidence="1">TonB-dependent receptor plug domain-containing protein</fullName>
    </recommendedName>
</protein>